<comment type="caution">
    <text evidence="1">The sequence shown here is derived from an EMBL/GenBank/DDBJ whole genome shotgun (WGS) entry which is preliminary data.</text>
</comment>
<gene>
    <name evidence="1" type="ORF">T4D_7954</name>
</gene>
<protein>
    <submittedName>
        <fullName evidence="1">Uncharacterized protein</fullName>
    </submittedName>
</protein>
<accession>A0A0V1FUF7</accession>
<dbReference type="EMBL" id="JYDT01000029">
    <property type="protein sequence ID" value="KRY89618.1"/>
    <property type="molecule type" value="Genomic_DNA"/>
</dbReference>
<evidence type="ECO:0000313" key="2">
    <source>
        <dbReference type="Proteomes" id="UP000054995"/>
    </source>
</evidence>
<proteinExistence type="predicted"/>
<dbReference type="OrthoDB" id="10388682at2759"/>
<reference evidence="1 2" key="1">
    <citation type="submission" date="2015-01" db="EMBL/GenBank/DDBJ databases">
        <title>Evolution of Trichinella species and genotypes.</title>
        <authorList>
            <person name="Korhonen P.K."/>
            <person name="Edoardo P."/>
            <person name="Giuseppe L.R."/>
            <person name="Gasser R.B."/>
        </authorList>
    </citation>
    <scope>NUCLEOTIDE SEQUENCE [LARGE SCALE GENOMIC DNA]</scope>
    <source>
        <strain evidence="1">ISS470</strain>
    </source>
</reference>
<dbReference type="Proteomes" id="UP000054995">
    <property type="component" value="Unassembled WGS sequence"/>
</dbReference>
<name>A0A0V1FUF7_TRIPS</name>
<sequence>MVDMRSVFSKLSYIPCIDFHLHNFQHCVVTVSLTSIIVGMKKGCCEDVVAQACKSRPDNRISGQRNDAGALWPGSWQNSADKHSGRLNAFQLPRAGQILDQRCWQEEGEEVALDCVHYVHCPAEKAMHISLFCVSGVKSYLASAPT</sequence>
<organism evidence="1 2">
    <name type="scientific">Trichinella pseudospiralis</name>
    <name type="common">Parasitic roundworm</name>
    <dbReference type="NCBI Taxonomy" id="6337"/>
    <lineage>
        <taxon>Eukaryota</taxon>
        <taxon>Metazoa</taxon>
        <taxon>Ecdysozoa</taxon>
        <taxon>Nematoda</taxon>
        <taxon>Enoplea</taxon>
        <taxon>Dorylaimia</taxon>
        <taxon>Trichinellida</taxon>
        <taxon>Trichinellidae</taxon>
        <taxon>Trichinella</taxon>
    </lineage>
</organism>
<evidence type="ECO:0000313" key="1">
    <source>
        <dbReference type="EMBL" id="KRY89618.1"/>
    </source>
</evidence>
<dbReference type="AlphaFoldDB" id="A0A0V1FUF7"/>
<keyword evidence="2" id="KW-1185">Reference proteome</keyword>